<feature type="compositionally biased region" description="Basic and acidic residues" evidence="1">
    <location>
        <begin position="1"/>
        <end position="18"/>
    </location>
</feature>
<dbReference type="EMBL" id="JDSS02000031">
    <property type="protein sequence ID" value="KFB67172.1"/>
    <property type="molecule type" value="Genomic_DNA"/>
</dbReference>
<comment type="caution">
    <text evidence="3">The sequence shown here is derived from an EMBL/GenBank/DDBJ whole genome shotgun (WGS) entry which is preliminary data.</text>
</comment>
<sequence>MNDALPKDRKFPGHDPSETRTGLWIGSPAASGKTVLAAAALRRRERPVIWYQIDRGDADPGTFFHFLGLAAAALTTRRRAADLPGYGRQVGDELDDFARAWFRALFTRLPAETTLTFDDWHWIPATSPLQRVLANLLDELPAGHRLWLLSRHAAPAAFDGARLRGRLLTIDFRELALTVAEVGELIGGQPAGSAGEDGRRAERWHRWCDGWIGALTFALAAGRDEPASLPTAVAADTSATLFGFLAAELYDHADAALREFMLVTAWMPFVSEALARQAMPAADIAASIASLARQTMLLAVDRGREPTWRYHRLLREFLQERSRVLWSADELATRLAHLAGCLEAAGLPEAAAHLHMAAQNWPGLSTLLLRQAPELLRAGRYSTLAGWAEALPADERRPWIEYWYATALLARDARLGYRQFERAYAAFWAAGDAEGLYRSWCGVIEGITYACDDYGALEQWLVRLRELRVRFPRYPSLTVRAQVSVYGFSATFFLRPQAPEFAPWLRTVRRLYKLPLRRADRVAIGGLLALYHAAITGMGGLAAHLHGLRPLLDDPAVPAFHRLVGGLSDVIEHWIGGSPDMALERLDYYTRLASETGAHAIDRQFAFQHVYVHCLRGELDAADRYLQRIAAEIASLGQIDVAQYYFLAGWRAALAGRLDEAVHLLEVAVDNAQTRRFAFFEAISRGLLAELLASSGRVDAARQHGERALERARAMGSVTALVACSMQRAAVAELGGDDPSALPRLLGEAFGYARRHGHWAYGGLYPATLARLCGRALELGVEAEFARQLIRRRSLQAPPAAVCNPAWPWPLKLFTFGGLRIVRNDHELSFDGKAQRRPFELLKGLLTLGGRQVADSQLIDWLWPGAEGDAGQRALITTLQRLRELLGVRQAISHSGGRLSLDTQLCWFDGWALDTSLRDGPLEAGQRLYRGPFLAGEPDSWLIPVRERYQRRLVEALIEAAAETRRQADWQAAERLLDGAIEVDELAEPAYQQLIELYLARQQTTQALRTYQRCRRALALGLGVMPSAHTVALCELPASTRASLPD</sequence>
<dbReference type="PANTHER" id="PTHR35807:SF2">
    <property type="entry name" value="TRANSCRIPTIONAL ACTIVATOR DOMAIN"/>
    <property type="match status" value="1"/>
</dbReference>
<dbReference type="Gene3D" id="1.10.10.10">
    <property type="entry name" value="Winged helix-like DNA-binding domain superfamily/Winged helix DNA-binding domain"/>
    <property type="match status" value="1"/>
</dbReference>
<dbReference type="Proteomes" id="UP000019812">
    <property type="component" value="Unassembled WGS sequence"/>
</dbReference>
<dbReference type="Pfam" id="PF25873">
    <property type="entry name" value="WHD_MalT"/>
    <property type="match status" value="1"/>
</dbReference>
<evidence type="ECO:0000313" key="3">
    <source>
        <dbReference type="EMBL" id="KFB67172.1"/>
    </source>
</evidence>
<evidence type="ECO:0000256" key="1">
    <source>
        <dbReference type="SAM" id="MobiDB-lite"/>
    </source>
</evidence>
<name>A0A084XXH8_9PROT</name>
<dbReference type="GO" id="GO:0006355">
    <property type="term" value="P:regulation of DNA-templated transcription"/>
    <property type="evidence" value="ECO:0007669"/>
    <property type="project" value="InterPro"/>
</dbReference>
<protein>
    <submittedName>
        <fullName evidence="3">ATP-dependent transcriptional activator MalT</fullName>
    </submittedName>
</protein>
<dbReference type="InterPro" id="IPR036388">
    <property type="entry name" value="WH-like_DNA-bd_sf"/>
</dbReference>
<dbReference type="Gene3D" id="1.25.40.10">
    <property type="entry name" value="Tetratricopeptide repeat domain"/>
    <property type="match status" value="2"/>
</dbReference>
<dbReference type="GO" id="GO:0003677">
    <property type="term" value="F:DNA binding"/>
    <property type="evidence" value="ECO:0007669"/>
    <property type="project" value="InterPro"/>
</dbReference>
<gene>
    <name evidence="3" type="primary">malT_1</name>
    <name evidence="3" type="ORF">CAPSK01_003288</name>
</gene>
<dbReference type="InterPro" id="IPR059106">
    <property type="entry name" value="WHD_MalT"/>
</dbReference>
<proteinExistence type="predicted"/>
<dbReference type="InterPro" id="IPR051677">
    <property type="entry name" value="AfsR-DnrI-RedD_regulator"/>
</dbReference>
<dbReference type="InterPro" id="IPR005158">
    <property type="entry name" value="BTAD"/>
</dbReference>
<dbReference type="InterPro" id="IPR011990">
    <property type="entry name" value="TPR-like_helical_dom_sf"/>
</dbReference>
<feature type="domain" description="Bacterial transcriptional activator" evidence="2">
    <location>
        <begin position="908"/>
        <end position="1036"/>
    </location>
</feature>
<dbReference type="SUPFAM" id="SSF48452">
    <property type="entry name" value="TPR-like"/>
    <property type="match status" value="2"/>
</dbReference>
<dbReference type="InterPro" id="IPR016032">
    <property type="entry name" value="Sig_transdc_resp-reg_C-effctor"/>
</dbReference>
<dbReference type="STRING" id="1457154.CAPSK01_003288"/>
<evidence type="ECO:0000313" key="4">
    <source>
        <dbReference type="Proteomes" id="UP000019812"/>
    </source>
</evidence>
<dbReference type="PANTHER" id="PTHR35807">
    <property type="entry name" value="TRANSCRIPTIONAL REGULATOR REDD-RELATED"/>
    <property type="match status" value="1"/>
</dbReference>
<organism evidence="3 4">
    <name type="scientific">Candidatus Accumulibacter vicinus</name>
    <dbReference type="NCBI Taxonomy" id="2954382"/>
    <lineage>
        <taxon>Bacteria</taxon>
        <taxon>Pseudomonadati</taxon>
        <taxon>Pseudomonadota</taxon>
        <taxon>Betaproteobacteria</taxon>
        <taxon>Candidatus Accumulibacter</taxon>
    </lineage>
</organism>
<dbReference type="AlphaFoldDB" id="A0A084XXH8"/>
<dbReference type="RefSeq" id="WP_034928034.1">
    <property type="nucleotide sequence ID" value="NZ_JDSS02000031.1"/>
</dbReference>
<evidence type="ECO:0000259" key="2">
    <source>
        <dbReference type="SMART" id="SM01043"/>
    </source>
</evidence>
<feature type="region of interest" description="Disordered" evidence="1">
    <location>
        <begin position="1"/>
        <end position="24"/>
    </location>
</feature>
<dbReference type="SUPFAM" id="SSF46894">
    <property type="entry name" value="C-terminal effector domain of the bipartite response regulators"/>
    <property type="match status" value="1"/>
</dbReference>
<accession>A0A084XXH8</accession>
<reference evidence="3 4" key="1">
    <citation type="submission" date="2014-07" db="EMBL/GenBank/DDBJ databases">
        <title>Expanding our view of genomic diversity in Candidatus Accumulibacter clades.</title>
        <authorList>
            <person name="Skennerton C.T."/>
            <person name="Barr J.J."/>
            <person name="Slater F.R."/>
            <person name="Bond P.L."/>
            <person name="Tyson G.W."/>
        </authorList>
    </citation>
    <scope>NUCLEOTIDE SEQUENCE [LARGE SCALE GENOMIC DNA]</scope>
    <source>
        <strain evidence="4">SK-01</strain>
    </source>
</reference>
<dbReference type="Pfam" id="PF03704">
    <property type="entry name" value="BTAD"/>
    <property type="match status" value="1"/>
</dbReference>
<dbReference type="SMART" id="SM01043">
    <property type="entry name" value="BTAD"/>
    <property type="match status" value="1"/>
</dbReference>